<name>A0ABQ7N9Y4_BRACM</name>
<sequence>MQHFSLEFEELTRGLATGLVPFPYDMSTLGLRSRPAWVYFWFPSHKASMLFPQFQDLLTNHYRTSLSTLKGPIPIRRVFWSSCRFLVNLALIPIVGIVKSHVQLYFIRLVRYCPLWALEACPHGFTFGFLHKRPHTIRVGHLFIY</sequence>
<reference evidence="1 2" key="1">
    <citation type="submission" date="2021-03" db="EMBL/GenBank/DDBJ databases">
        <authorList>
            <person name="King G.J."/>
            <person name="Bancroft I."/>
            <person name="Baten A."/>
            <person name="Bloomfield J."/>
            <person name="Borpatragohain P."/>
            <person name="He Z."/>
            <person name="Irish N."/>
            <person name="Irwin J."/>
            <person name="Liu K."/>
            <person name="Mauleon R.P."/>
            <person name="Moore J."/>
            <person name="Morris R."/>
            <person name="Ostergaard L."/>
            <person name="Wang B."/>
            <person name="Wells R."/>
        </authorList>
    </citation>
    <scope>NUCLEOTIDE SEQUENCE [LARGE SCALE GENOMIC DNA]</scope>
    <source>
        <strain evidence="1">R-o-18</strain>
        <tissue evidence="1">Leaf</tissue>
    </source>
</reference>
<protein>
    <submittedName>
        <fullName evidence="1">Uncharacterized protein</fullName>
    </submittedName>
</protein>
<gene>
    <name evidence="1" type="primary">A03p069290.1_BraROA</name>
    <name evidence="1" type="ORF">IGI04_013827</name>
</gene>
<keyword evidence="2" id="KW-1185">Reference proteome</keyword>
<evidence type="ECO:0000313" key="2">
    <source>
        <dbReference type="Proteomes" id="UP000823674"/>
    </source>
</evidence>
<dbReference type="Proteomes" id="UP000823674">
    <property type="component" value="Chromosome A03"/>
</dbReference>
<dbReference type="EMBL" id="JADBGQ010000003">
    <property type="protein sequence ID" value="KAG5407708.1"/>
    <property type="molecule type" value="Genomic_DNA"/>
</dbReference>
<proteinExistence type="predicted"/>
<comment type="caution">
    <text evidence="1">The sequence shown here is derived from an EMBL/GenBank/DDBJ whole genome shotgun (WGS) entry which is preliminary data.</text>
</comment>
<evidence type="ECO:0000313" key="1">
    <source>
        <dbReference type="EMBL" id="KAG5407708.1"/>
    </source>
</evidence>
<accession>A0ABQ7N9Y4</accession>
<organism evidence="1 2">
    <name type="scientific">Brassica rapa subsp. trilocularis</name>
    <dbReference type="NCBI Taxonomy" id="1813537"/>
    <lineage>
        <taxon>Eukaryota</taxon>
        <taxon>Viridiplantae</taxon>
        <taxon>Streptophyta</taxon>
        <taxon>Embryophyta</taxon>
        <taxon>Tracheophyta</taxon>
        <taxon>Spermatophyta</taxon>
        <taxon>Magnoliopsida</taxon>
        <taxon>eudicotyledons</taxon>
        <taxon>Gunneridae</taxon>
        <taxon>Pentapetalae</taxon>
        <taxon>rosids</taxon>
        <taxon>malvids</taxon>
        <taxon>Brassicales</taxon>
        <taxon>Brassicaceae</taxon>
        <taxon>Brassiceae</taxon>
        <taxon>Brassica</taxon>
    </lineage>
</organism>